<feature type="compositionally biased region" description="Polar residues" evidence="5">
    <location>
        <begin position="65"/>
        <end position="79"/>
    </location>
</feature>
<dbReference type="PANTHER" id="PTHR35530">
    <property type="entry name" value="TAUTOMERASE-RELATED"/>
    <property type="match status" value="1"/>
</dbReference>
<dbReference type="NCBIfam" id="TIGR00013">
    <property type="entry name" value="taut"/>
    <property type="match status" value="1"/>
</dbReference>
<dbReference type="Pfam" id="PF01361">
    <property type="entry name" value="Tautomerase"/>
    <property type="match status" value="1"/>
</dbReference>
<proteinExistence type="inferred from homology"/>
<feature type="active site" description="Proton acceptor; via imino nitrogen" evidence="3">
    <location>
        <position position="2"/>
    </location>
</feature>
<dbReference type="GO" id="GO:0016853">
    <property type="term" value="F:isomerase activity"/>
    <property type="evidence" value="ECO:0007669"/>
    <property type="project" value="UniProtKB-UniRule"/>
</dbReference>
<dbReference type="InterPro" id="IPR018191">
    <property type="entry name" value="4-OT"/>
</dbReference>
<feature type="domain" description="4-oxalocrotonate tautomerase-like" evidence="6">
    <location>
        <begin position="2"/>
        <end position="59"/>
    </location>
</feature>
<dbReference type="InterPro" id="IPR014347">
    <property type="entry name" value="Tautomerase/MIF_sf"/>
</dbReference>
<evidence type="ECO:0000256" key="1">
    <source>
        <dbReference type="ARBA" id="ARBA00006723"/>
    </source>
</evidence>
<organism evidence="7 8">
    <name type="scientific">Kyrpidia spormannii</name>
    <dbReference type="NCBI Taxonomy" id="2055160"/>
    <lineage>
        <taxon>Bacteria</taxon>
        <taxon>Bacillati</taxon>
        <taxon>Bacillota</taxon>
        <taxon>Bacilli</taxon>
        <taxon>Bacillales</taxon>
        <taxon>Alicyclobacillaceae</taxon>
        <taxon>Kyrpidia</taxon>
    </lineage>
</organism>
<dbReference type="InterPro" id="IPR004370">
    <property type="entry name" value="4-OT-like_dom"/>
</dbReference>
<dbReference type="EC" id="5.3.2.-" evidence="4"/>
<keyword evidence="2 4" id="KW-0413">Isomerase</keyword>
<dbReference type="Proteomes" id="UP000502196">
    <property type="component" value="Chromosome"/>
</dbReference>
<dbReference type="Gene3D" id="3.30.429.10">
    <property type="entry name" value="Macrophage Migration Inhibitory Factor"/>
    <property type="match status" value="1"/>
</dbReference>
<dbReference type="EMBL" id="LR792683">
    <property type="protein sequence ID" value="CAB3394487.1"/>
    <property type="molecule type" value="Genomic_DNA"/>
</dbReference>
<evidence type="ECO:0000259" key="6">
    <source>
        <dbReference type="Pfam" id="PF01361"/>
    </source>
</evidence>
<evidence type="ECO:0000256" key="4">
    <source>
        <dbReference type="RuleBase" id="RU362032"/>
    </source>
</evidence>
<comment type="similarity">
    <text evidence="1 4">Belongs to the 4-oxalocrotonate tautomerase family.</text>
</comment>
<dbReference type="RefSeq" id="WP_170086006.1">
    <property type="nucleotide sequence ID" value="NZ_CP047971.1"/>
</dbReference>
<protein>
    <recommendedName>
        <fullName evidence="4">Tautomerase</fullName>
        <ecNumber evidence="4">5.3.2.-</ecNumber>
    </recommendedName>
</protein>
<name>A0A6F9E9K8_9BACL</name>
<evidence type="ECO:0000256" key="5">
    <source>
        <dbReference type="SAM" id="MobiDB-lite"/>
    </source>
</evidence>
<gene>
    <name evidence="7" type="ORF">COOX1_2438</name>
</gene>
<sequence>MPLVQLHILEGRSPEMKKRAIMEVTEALHRSLGAPRENIRVVIYEIPRSHWAVGGVTMEEKETKSTPPSEDSVASTGEK</sequence>
<accession>A0A6F9E9K8</accession>
<dbReference type="PANTHER" id="PTHR35530:SF1">
    <property type="entry name" value="2-HYDROXYMUCONATE TAUTOMERASE"/>
    <property type="match status" value="1"/>
</dbReference>
<evidence type="ECO:0000313" key="7">
    <source>
        <dbReference type="EMBL" id="CAB3394487.1"/>
    </source>
</evidence>
<dbReference type="NCBIfam" id="NF002571">
    <property type="entry name" value="PRK02220.1"/>
    <property type="match status" value="1"/>
</dbReference>
<reference evidence="7 8" key="1">
    <citation type="submission" date="2020-04" db="EMBL/GenBank/DDBJ databases">
        <authorList>
            <person name="Hogendoorn C."/>
        </authorList>
    </citation>
    <scope>NUCLEOTIDE SEQUENCE [LARGE SCALE GENOMIC DNA]</scope>
    <source>
        <strain evidence="7">COOX1</strain>
    </source>
</reference>
<evidence type="ECO:0000256" key="3">
    <source>
        <dbReference type="PIRSR" id="PIRSR618191-1"/>
    </source>
</evidence>
<dbReference type="AlphaFoldDB" id="A0A6F9E9K8"/>
<evidence type="ECO:0000313" key="8">
    <source>
        <dbReference type="Proteomes" id="UP000502196"/>
    </source>
</evidence>
<dbReference type="SUPFAM" id="SSF55331">
    <property type="entry name" value="Tautomerase/MIF"/>
    <property type="match status" value="1"/>
</dbReference>
<evidence type="ECO:0000256" key="2">
    <source>
        <dbReference type="ARBA" id="ARBA00023235"/>
    </source>
</evidence>
<feature type="region of interest" description="Disordered" evidence="5">
    <location>
        <begin position="57"/>
        <end position="79"/>
    </location>
</feature>